<evidence type="ECO:0000256" key="1">
    <source>
        <dbReference type="ARBA" id="ARBA00001964"/>
    </source>
</evidence>
<dbReference type="GO" id="GO:0009055">
    <property type="term" value="F:electron transfer activity"/>
    <property type="evidence" value="ECO:0007669"/>
    <property type="project" value="InterPro"/>
</dbReference>
<dbReference type="PANTHER" id="PTHR23152">
    <property type="entry name" value="2-OXOGLUTARATE DEHYDROGENASE"/>
    <property type="match status" value="1"/>
</dbReference>
<dbReference type="Gene3D" id="1.10.1060.10">
    <property type="entry name" value="Alpha-helical ferredoxin"/>
    <property type="match status" value="1"/>
</dbReference>
<dbReference type="NCBIfam" id="TIGR01019">
    <property type="entry name" value="sucCoAalpha"/>
    <property type="match status" value="1"/>
</dbReference>
<dbReference type="GO" id="GO:0016740">
    <property type="term" value="F:transferase activity"/>
    <property type="evidence" value="ECO:0007669"/>
    <property type="project" value="UniProtKB-KW"/>
</dbReference>
<feature type="active site" description="Tele-phosphohistidine intermediate" evidence="18">
    <location>
        <position position="1540"/>
    </location>
</feature>
<dbReference type="InterPro" id="IPR025192">
    <property type="entry name" value="Succ_DH/fum_Rdtase_N"/>
</dbReference>
<dbReference type="FunFam" id="3.40.50.261:FF:000006">
    <property type="entry name" value="Succinate--CoA ligase [ADP-forming] subunit alpha"/>
    <property type="match status" value="1"/>
</dbReference>
<dbReference type="SUPFAM" id="SSF46548">
    <property type="entry name" value="alpha-helical ferredoxin"/>
    <property type="match status" value="1"/>
</dbReference>
<dbReference type="SUPFAM" id="SSF56425">
    <property type="entry name" value="Succinate dehydrogenase/fumarate reductase flavoprotein, catalytic domain"/>
    <property type="match status" value="1"/>
</dbReference>
<dbReference type="PROSITE" id="PS00198">
    <property type="entry name" value="4FE4S_FER_1"/>
    <property type="match status" value="1"/>
</dbReference>
<dbReference type="InterPro" id="IPR005810">
    <property type="entry name" value="CoA_lig_alpha"/>
</dbReference>
<dbReference type="UniPathway" id="UPA00223">
    <property type="reaction ID" value="UER00999"/>
</dbReference>
<dbReference type="InterPro" id="IPR005475">
    <property type="entry name" value="Transketolase-like_Pyr-bd"/>
</dbReference>
<evidence type="ECO:0000256" key="7">
    <source>
        <dbReference type="ARBA" id="ARBA00022679"/>
    </source>
</evidence>
<dbReference type="GO" id="GO:0004775">
    <property type="term" value="F:succinate-CoA ligase (ADP-forming) activity"/>
    <property type="evidence" value="ECO:0007669"/>
    <property type="project" value="UniProtKB-UniRule"/>
</dbReference>
<comment type="catalytic activity">
    <reaction evidence="18">
        <text>GTP + succinate + CoA = succinyl-CoA + GDP + phosphate</text>
        <dbReference type="Rhea" id="RHEA:22120"/>
        <dbReference type="ChEBI" id="CHEBI:30031"/>
        <dbReference type="ChEBI" id="CHEBI:37565"/>
        <dbReference type="ChEBI" id="CHEBI:43474"/>
        <dbReference type="ChEBI" id="CHEBI:57287"/>
        <dbReference type="ChEBI" id="CHEBI:57292"/>
        <dbReference type="ChEBI" id="CHEBI:58189"/>
        <dbReference type="EC" id="6.2.1.4"/>
    </reaction>
</comment>
<evidence type="ECO:0000256" key="2">
    <source>
        <dbReference type="ARBA" id="ARBA00006936"/>
    </source>
</evidence>
<dbReference type="InterPro" id="IPR011603">
    <property type="entry name" value="2oxoglutarate_DH_E1"/>
</dbReference>
<evidence type="ECO:0000256" key="11">
    <source>
        <dbReference type="ARBA" id="ARBA00022946"/>
    </source>
</evidence>
<dbReference type="Gene3D" id="3.40.50.261">
    <property type="entry name" value="Succinyl-CoA synthetase domains"/>
    <property type="match status" value="2"/>
</dbReference>
<dbReference type="InterPro" id="IPR014006">
    <property type="entry name" value="Succ_Dhase_FrdA_Gneg"/>
</dbReference>
<keyword evidence="6" id="KW-0285">Flavoprotein</keyword>
<comment type="pathway">
    <text evidence="18">Carbohydrate metabolism; tricarboxylic acid cycle; succinate from succinyl-CoA (ligase route): step 1/1.</text>
</comment>
<dbReference type="InterPro" id="IPR009051">
    <property type="entry name" value="Helical_ferredxn"/>
</dbReference>
<dbReference type="PROSITE" id="PS00504">
    <property type="entry name" value="FRD_SDH_FAD_BINDING"/>
    <property type="match status" value="1"/>
</dbReference>
<dbReference type="NCBIfam" id="NF004616">
    <property type="entry name" value="PRK05950.1"/>
    <property type="match status" value="1"/>
</dbReference>
<dbReference type="InterPro" id="IPR036188">
    <property type="entry name" value="FAD/NAD-bd_sf"/>
</dbReference>
<dbReference type="Pfam" id="PF00890">
    <property type="entry name" value="FAD_binding_2"/>
    <property type="match status" value="1"/>
</dbReference>
<dbReference type="FunFam" id="3.40.50.261:FF:000001">
    <property type="entry name" value="Succinate--CoA ligase [ADP-forming] subunit beta"/>
    <property type="match status" value="1"/>
</dbReference>
<dbReference type="PROSITE" id="PS00399">
    <property type="entry name" value="SUCCINYL_COA_LIG_2"/>
    <property type="match status" value="1"/>
</dbReference>
<dbReference type="GO" id="GO:0022900">
    <property type="term" value="P:electron transport chain"/>
    <property type="evidence" value="ECO:0007669"/>
    <property type="project" value="InterPro"/>
</dbReference>
<dbReference type="GO" id="GO:0034492">
    <property type="term" value="C:hydrogenosome lumen"/>
    <property type="evidence" value="ECO:0007669"/>
    <property type="project" value="UniProtKB-SubCell"/>
</dbReference>
<comment type="subcellular location">
    <subcellularLocation>
        <location evidence="16">Hydrogenosome lumen</location>
    </subcellularLocation>
    <subcellularLocation>
        <location evidence="18">Mitochondrion</location>
    </subcellularLocation>
</comment>
<dbReference type="Gene3D" id="3.90.700.10">
    <property type="entry name" value="Succinate dehydrogenase/fumarate reductase flavoprotein, catalytic domain"/>
    <property type="match status" value="1"/>
</dbReference>
<dbReference type="Pfam" id="PF02779">
    <property type="entry name" value="Transket_pyr"/>
    <property type="match status" value="1"/>
</dbReference>
<accession>A0A1A9UKB7</accession>
<dbReference type="Proteomes" id="UP000078200">
    <property type="component" value="Unassembled WGS sequence"/>
</dbReference>
<keyword evidence="13" id="KW-0408">Iron</keyword>
<evidence type="ECO:0000256" key="18">
    <source>
        <dbReference type="HAMAP-Rule" id="MF_03222"/>
    </source>
</evidence>
<keyword evidence="5 18" id="KW-0436">Ligase</keyword>
<keyword evidence="15" id="KW-0786">Thiamine pyrophosphate</keyword>
<dbReference type="SUPFAM" id="SSF52518">
    <property type="entry name" value="Thiamin diphosphate-binding fold (THDP-binding)"/>
    <property type="match status" value="2"/>
</dbReference>
<keyword evidence="3" id="KW-0004">4Fe-4S</keyword>
<dbReference type="GO" id="GO:0050660">
    <property type="term" value="F:flavin adenine dinucleotide binding"/>
    <property type="evidence" value="ECO:0007669"/>
    <property type="project" value="InterPro"/>
</dbReference>
<comment type="cofactor">
    <cofactor evidence="1">
        <name>thiamine diphosphate</name>
        <dbReference type="ChEBI" id="CHEBI:58937"/>
    </cofactor>
</comment>
<dbReference type="EnsemblMetazoa" id="GAUT007500-RA">
    <property type="protein sequence ID" value="GAUT007500-PA"/>
    <property type="gene ID" value="GAUT007500"/>
</dbReference>
<keyword evidence="12" id="KW-0560">Oxidoreductase</keyword>
<dbReference type="InterPro" id="IPR027477">
    <property type="entry name" value="Succ_DH/fumarate_Rdtase_cat_sf"/>
</dbReference>
<dbReference type="InterPro" id="IPR029061">
    <property type="entry name" value="THDP-binding"/>
</dbReference>
<keyword evidence="7" id="KW-0808">Transferase</keyword>
<dbReference type="InterPro" id="IPR017896">
    <property type="entry name" value="4Fe4S_Fe-S-bd"/>
</dbReference>
<comment type="similarity">
    <text evidence="18 19">Belongs to the succinate/malate CoA ligase alpha subunit family.</text>
</comment>
<dbReference type="GO" id="GO:0016627">
    <property type="term" value="F:oxidoreductase activity, acting on the CH-CH group of donors"/>
    <property type="evidence" value="ECO:0007669"/>
    <property type="project" value="InterPro"/>
</dbReference>
<evidence type="ECO:0000256" key="19">
    <source>
        <dbReference type="RuleBase" id="RU000677"/>
    </source>
</evidence>
<dbReference type="Pfam" id="PF13085">
    <property type="entry name" value="Fer2_3"/>
    <property type="match status" value="1"/>
</dbReference>
<keyword evidence="11" id="KW-0809">Transit peptide</keyword>
<protein>
    <recommendedName>
        <fullName evidence="18">Succinate--CoA ligase [ADP/GDP-forming] subunit alpha, mitochondrial</fullName>
        <ecNumber evidence="18">6.2.1.4</ecNumber>
        <ecNumber evidence="18">6.2.1.5</ecNumber>
    </recommendedName>
    <alternativeName>
        <fullName evidence="18">Succinyl-CoA synthetase subunit alpha</fullName>
        <shortName evidence="18">SCS-alpha</shortName>
    </alternativeName>
</protein>
<dbReference type="InterPro" id="IPR033847">
    <property type="entry name" value="Citrt_syn/SCS-alpha_CS"/>
</dbReference>
<evidence type="ECO:0000256" key="12">
    <source>
        <dbReference type="ARBA" id="ARBA00023002"/>
    </source>
</evidence>
<dbReference type="InterPro" id="IPR003781">
    <property type="entry name" value="CoA-bd"/>
</dbReference>
<dbReference type="GO" id="GO:0006099">
    <property type="term" value="P:tricarboxylic acid cycle"/>
    <property type="evidence" value="ECO:0007669"/>
    <property type="project" value="UniProtKB-UniRule"/>
</dbReference>
<dbReference type="GO" id="GO:0030976">
    <property type="term" value="F:thiamine pyrophosphate binding"/>
    <property type="evidence" value="ECO:0007669"/>
    <property type="project" value="InterPro"/>
</dbReference>
<dbReference type="FunFam" id="3.90.700.10:FF:000001">
    <property type="entry name" value="Mitochondrial succinate dehydrogenase flavoprotein subunit"/>
    <property type="match status" value="1"/>
</dbReference>
<name>A0A1A9UKB7_GLOAU</name>
<dbReference type="GO" id="GO:0005739">
    <property type="term" value="C:mitochondrion"/>
    <property type="evidence" value="ECO:0007669"/>
    <property type="project" value="UniProtKB-SubCell"/>
</dbReference>
<feature type="binding site" evidence="18">
    <location>
        <begin position="1310"/>
        <end position="1313"/>
    </location>
    <ligand>
        <name>CoA</name>
        <dbReference type="ChEBI" id="CHEBI:57287"/>
    </ligand>
</feature>
<keyword evidence="10 18" id="KW-0547">Nucleotide-binding</keyword>
<comment type="catalytic activity">
    <reaction evidence="18">
        <text>succinate + ATP + CoA = succinyl-CoA + ADP + phosphate</text>
        <dbReference type="Rhea" id="RHEA:17661"/>
        <dbReference type="ChEBI" id="CHEBI:30031"/>
        <dbReference type="ChEBI" id="CHEBI:30616"/>
        <dbReference type="ChEBI" id="CHEBI:43474"/>
        <dbReference type="ChEBI" id="CHEBI:57287"/>
        <dbReference type="ChEBI" id="CHEBI:57292"/>
        <dbReference type="ChEBI" id="CHEBI:456216"/>
        <dbReference type="EC" id="6.2.1.5"/>
    </reaction>
</comment>
<dbReference type="SUPFAM" id="SSF54292">
    <property type="entry name" value="2Fe-2S ferredoxin-like"/>
    <property type="match status" value="1"/>
</dbReference>
<dbReference type="Gene3D" id="3.50.50.60">
    <property type="entry name" value="FAD/NAD(P)-binding domain"/>
    <property type="match status" value="1"/>
</dbReference>
<evidence type="ECO:0000256" key="6">
    <source>
        <dbReference type="ARBA" id="ARBA00022630"/>
    </source>
</evidence>
<dbReference type="Pfam" id="PF00676">
    <property type="entry name" value="E1_dh"/>
    <property type="match status" value="1"/>
</dbReference>
<feature type="binding site" evidence="18">
    <location>
        <position position="1452"/>
    </location>
    <ligand>
        <name>substrate</name>
        <note>ligand shared with subunit beta</note>
    </ligand>
</feature>
<dbReference type="SUPFAM" id="SSF51735">
    <property type="entry name" value="NAD(P)-binding Rossmann-fold domains"/>
    <property type="match status" value="1"/>
</dbReference>
<dbReference type="GO" id="GO:0005829">
    <property type="term" value="C:cytosol"/>
    <property type="evidence" value="ECO:0007669"/>
    <property type="project" value="TreeGrafter"/>
</dbReference>
<evidence type="ECO:0000256" key="4">
    <source>
        <dbReference type="ARBA" id="ARBA00022532"/>
    </source>
</evidence>
<dbReference type="GO" id="GO:0004591">
    <property type="term" value="F:oxoglutarate dehydrogenase (succinyl-transferring) activity"/>
    <property type="evidence" value="ECO:0007669"/>
    <property type="project" value="TreeGrafter"/>
</dbReference>
<keyword evidence="4 18" id="KW-0816">Tricarboxylic acid cycle</keyword>
<dbReference type="EC" id="6.2.1.5" evidence="18"/>
<dbReference type="PROSITE" id="PS01217">
    <property type="entry name" value="SUCCINYL_COA_LIG_3"/>
    <property type="match status" value="1"/>
</dbReference>
<comment type="subunit">
    <text evidence="18">Heterodimer of an alpha and a beta subunit. Different beta subunits determine nucleotide specificity. Together with an ATP-specific beta subunit, forms an ADP-forming succinyl-CoA synthetase (A-SCS). Together with a GTP-specific beta subunit forms a GDP-forming succinyl-CoA synthetase (G-SCS).</text>
</comment>
<dbReference type="PRINTS" id="PR01798">
    <property type="entry name" value="SCOASYNTHASE"/>
</dbReference>
<dbReference type="InterPro" id="IPR036291">
    <property type="entry name" value="NAD(P)-bd_dom_sf"/>
</dbReference>
<keyword evidence="8" id="KW-0001">2Fe-2S</keyword>
<dbReference type="GO" id="GO:0051539">
    <property type="term" value="F:4 iron, 4 sulfur cluster binding"/>
    <property type="evidence" value="ECO:0007669"/>
    <property type="project" value="UniProtKB-KW"/>
</dbReference>
<dbReference type="Pfam" id="PF00549">
    <property type="entry name" value="Ligase_CoA"/>
    <property type="match status" value="2"/>
</dbReference>
<comment type="function">
    <text evidence="18">Succinyl-CoA synthetase functions in the citric acid cycle (TCA), coupling the hydrolysis of succinyl-CoA to the synthesis of either ATP or GTP and thus represents the only step of substrate-level phosphorylation in the TCA. The alpha subunit of the enzyme binds the substrates coenzyme A and phosphate, while succinate binding and specificity for either ATP or GTP is provided by different beta subunits.</text>
</comment>
<evidence type="ECO:0000256" key="17">
    <source>
        <dbReference type="ARBA" id="ARBA00084108"/>
    </source>
</evidence>
<evidence type="ECO:0000313" key="21">
    <source>
        <dbReference type="EnsemblMetazoa" id="GAUT007500-PA"/>
    </source>
</evidence>
<dbReference type="Gene3D" id="3.10.20.30">
    <property type="match status" value="1"/>
</dbReference>
<dbReference type="Gene3D" id="3.40.120.10">
    <property type="entry name" value="Alpha-D-Glucose-1,6-Bisphosphate, subunit A, domain 3"/>
    <property type="match status" value="1"/>
</dbReference>
<dbReference type="FunFam" id="3.40.50.720:FF:000277">
    <property type="entry name" value="Succinate--CoA ligase [ADP-forming] subunit alpha"/>
    <property type="match status" value="1"/>
</dbReference>
<keyword evidence="9" id="KW-0479">Metal-binding</keyword>
<evidence type="ECO:0000256" key="10">
    <source>
        <dbReference type="ARBA" id="ARBA00022741"/>
    </source>
</evidence>
<evidence type="ECO:0000313" key="22">
    <source>
        <dbReference type="Proteomes" id="UP000078200"/>
    </source>
</evidence>
<dbReference type="SMART" id="SM00881">
    <property type="entry name" value="CoA_binding"/>
    <property type="match status" value="1"/>
</dbReference>
<dbReference type="GO" id="GO:0004776">
    <property type="term" value="F:succinate-CoA ligase (GDP-forming) activity"/>
    <property type="evidence" value="ECO:0007669"/>
    <property type="project" value="UniProtKB-EC"/>
</dbReference>
<dbReference type="InterPro" id="IPR005811">
    <property type="entry name" value="SUCC_ACL_C"/>
</dbReference>
<dbReference type="NCBIfam" id="TIGR01812">
    <property type="entry name" value="sdhA_frdA_Gneg"/>
    <property type="match status" value="1"/>
</dbReference>
<feature type="binding site" evidence="18">
    <location>
        <begin position="1389"/>
        <end position="1391"/>
    </location>
    <ligand>
        <name>CoA</name>
        <dbReference type="ChEBI" id="CHEBI:57287"/>
    </ligand>
</feature>
<dbReference type="InterPro" id="IPR017440">
    <property type="entry name" value="Cit_synth/succinyl-CoA_lig_AS"/>
</dbReference>
<keyword evidence="14" id="KW-0411">Iron-sulfur</keyword>
<organism evidence="21 22">
    <name type="scientific">Glossina austeni</name>
    <name type="common">Savannah tsetse fly</name>
    <dbReference type="NCBI Taxonomy" id="7395"/>
    <lineage>
        <taxon>Eukaryota</taxon>
        <taxon>Metazoa</taxon>
        <taxon>Ecdysozoa</taxon>
        <taxon>Arthropoda</taxon>
        <taxon>Hexapoda</taxon>
        <taxon>Insecta</taxon>
        <taxon>Pterygota</taxon>
        <taxon>Neoptera</taxon>
        <taxon>Endopterygota</taxon>
        <taxon>Diptera</taxon>
        <taxon>Brachycera</taxon>
        <taxon>Muscomorpha</taxon>
        <taxon>Hippoboscoidea</taxon>
        <taxon>Glossinidae</taxon>
        <taxon>Glossina</taxon>
    </lineage>
</organism>
<dbReference type="STRING" id="7395.A0A1A9UKB7"/>
<keyword evidence="18" id="KW-0496">Mitochondrion</keyword>
<comment type="similarity">
    <text evidence="2">Belongs to the alpha-ketoglutarate dehydrogenase family.</text>
</comment>
<evidence type="ECO:0000259" key="20">
    <source>
        <dbReference type="PROSITE" id="PS51379"/>
    </source>
</evidence>
<evidence type="ECO:0000256" key="8">
    <source>
        <dbReference type="ARBA" id="ARBA00022714"/>
    </source>
</evidence>
<dbReference type="PROSITE" id="PS01216">
    <property type="entry name" value="SUCCINYL_COA_LIG_1"/>
    <property type="match status" value="1"/>
</dbReference>
<dbReference type="HAMAP" id="MF_01988">
    <property type="entry name" value="Succ_CoA_alpha"/>
    <property type="match status" value="1"/>
</dbReference>
<dbReference type="PANTHER" id="PTHR23152:SF4">
    <property type="entry name" value="2-OXOADIPATE DEHYDROGENASE COMPLEX COMPONENT E1"/>
    <property type="match status" value="1"/>
</dbReference>
<dbReference type="InterPro" id="IPR003952">
    <property type="entry name" value="FRD_SDH_FAD_BS"/>
</dbReference>
<evidence type="ECO:0000256" key="5">
    <source>
        <dbReference type="ARBA" id="ARBA00022598"/>
    </source>
</evidence>
<dbReference type="InterPro" id="IPR036010">
    <property type="entry name" value="2Fe-2S_ferredoxin-like_sf"/>
</dbReference>
<keyword evidence="22" id="KW-1185">Reference proteome</keyword>
<dbReference type="PROSITE" id="PS51379">
    <property type="entry name" value="4FE4S_FER_2"/>
    <property type="match status" value="1"/>
</dbReference>
<dbReference type="InterPro" id="IPR012675">
    <property type="entry name" value="Beta-grasp_dom_sf"/>
</dbReference>
<dbReference type="Pfam" id="PF16870">
    <property type="entry name" value="OxoGdeHyase_C"/>
    <property type="match status" value="1"/>
</dbReference>
<dbReference type="InterPro" id="IPR031717">
    <property type="entry name" value="ODO-1/KGD_C"/>
</dbReference>
<dbReference type="InterPro" id="IPR004489">
    <property type="entry name" value="Succ_DH/fum_Rdtase_Fe-S"/>
</dbReference>
<evidence type="ECO:0000256" key="13">
    <source>
        <dbReference type="ARBA" id="ARBA00023004"/>
    </source>
</evidence>
<evidence type="ECO:0000256" key="14">
    <source>
        <dbReference type="ARBA" id="ARBA00023014"/>
    </source>
</evidence>
<dbReference type="Gene3D" id="3.40.50.12470">
    <property type="match status" value="1"/>
</dbReference>
<dbReference type="InterPro" id="IPR003953">
    <property type="entry name" value="FAD-dep_OxRdtase_2_FAD-bd"/>
</dbReference>
<sequence length="1581" mass="175611">MYLKTLISEKKPQKSNLIYPDRLIKQYYFQIPHDDKKLKHIKFGTSGHRDHDGILRIDCASKFVLKYLLQFSDQGDLGFANDPDGDRHAILNKKNLMSPNHYLSVAMHYLLSHRLNWNKKVGVGAGGSGMRSALEIVKHNASCALISKVFPTRSHTVSAQGGITVALGNIHEDDWQWHMYDTVKGSDYIGDQNAIEYMCKSGPKSILELEKMGLPFSRSNNGKIYQRAFGGQSIQYGKKQASRTAAAADRTGHALLHTLYQQNIKHNTKIYSEWYALDLVKNKENAIVGCTAICISSGEIIYFKSRITVLATGGAGRIYQSTTNAYINTGDGIGMALRAGIPMQDMEMWQFHPTGIAGSGVLITEGCRGEGGYLLNKDGERFMERYAPNAKDLASRDVVSRAIMIEILENRGFNNYLGPHVKLKLDHLGSKLLNTRLPGILELSRTFAHVDPTKEPIPVIPTCHYMMGGIPTKVTGQVISINSKNEDIDIPGLFAIGESACVSVHGANRLGGNSLLDLIVFGKSSGLQINKLLSSVSIYRYHPENLQIPKMQSFNYNLQENKDLMLLDVLMDLKERDPTLVFRKSCREGVCGSDGMNINGKNGLACITPVSSLLKNKKKEIIVRPLPGLPIIRDLIVDMKLFFKQYKKVKPYLINNNKMPEKEHLQSPNQRELLDGAYECILCACCSTACPSFWWNPDKFIGPAGLLSAYRFLVDNRDTAFNPSHLEIVNPVVMGMTRAQLDKKNTQNKNYVLSVTIHGDASIIAQGVMQETLNMSNTQAYRIGGTLRIVVNNQIGFTTDILDARSTRYCTDIVKMIQSPILHVNSDDPCAAIFAARLALDFRNKFYRDAIIDLVCYRRHGHNEADEPSVTQPKISLKELSKIMCNIPKEIEMESRVKKIFLQRKEMIQEKRLFDWGAAEMLCYATLINENISIRLSGEDVSRGTFFHRHAVIYNQKNNTIYIPIRSIHNNLSKFDVWNTTLSEEASLAFEYGYSVNTKNTLVIWEAQFGDFANGAQVVIDQFITSGEQKWGQKSNLVMLLPHGHEGQGPEHSSARLERYLQLCAQNNIQICLPSTPAQIYHLLRRQAKFKINCPLIIFSPKSLLRHPLATSSFQEILNCEFQEIIYDPRYKKNNYQIKRIILCSGKIFYDLIKINPIVINQNNDLICLDGKLNVDENALYRQIYLKKIQDNSQLDSREIYAEKWGLNYIPLQGNIGCMVNGAGLAMGTMDLIKLHGGSPANFLDVGGDATVEKVDQAFRIIILDRYVKSILVNIFGGIVKCDLIADGIIQAISNLQVNIPVVVRLEGFTGKQGTFHCEKALLEGTKIVGGVTPGKGGIKHLGLPVFNTVQEAVLNTHATASVIYVPAKFCKDSILEAIDNNIKLIVCITEGIPISDMLVVKQKLNQTNTIMIGPNCPGIITPHQCKIGIMPGNIHIPGNIGIVSRSGTLTYEAVKQITDVGLGQSTCVGIGGDPISGTNFTDILKLFENDLDTHAVLMIGEIGGSSEEIAAKFIKSYMTKKVFAYIAGITAPQGKRMGHAGAIIAQGQGGAEEKIKILKKSGVLVIDNLSNIGKSIKKFI</sequence>
<dbReference type="InterPro" id="IPR016102">
    <property type="entry name" value="Succinyl-CoA_synth-like"/>
</dbReference>
<reference evidence="21" key="1">
    <citation type="submission" date="2020-05" db="UniProtKB">
        <authorList>
            <consortium name="EnsemblMetazoa"/>
        </authorList>
    </citation>
    <scope>IDENTIFICATION</scope>
    <source>
        <strain evidence="21">TTRI</strain>
    </source>
</reference>
<evidence type="ECO:0000256" key="9">
    <source>
        <dbReference type="ARBA" id="ARBA00022723"/>
    </source>
</evidence>
<dbReference type="GO" id="GO:0045252">
    <property type="term" value="C:oxoglutarate dehydrogenase complex"/>
    <property type="evidence" value="ECO:0007669"/>
    <property type="project" value="TreeGrafter"/>
</dbReference>
<evidence type="ECO:0000256" key="3">
    <source>
        <dbReference type="ARBA" id="ARBA00022485"/>
    </source>
</evidence>
<dbReference type="Gene3D" id="3.30.470.20">
    <property type="entry name" value="ATP-grasp fold, B domain"/>
    <property type="match status" value="1"/>
</dbReference>
<dbReference type="NCBIfam" id="TIGR00384">
    <property type="entry name" value="dhsB"/>
    <property type="match status" value="1"/>
</dbReference>
<dbReference type="NCBIfam" id="NF004230">
    <property type="entry name" value="PRK05678.1"/>
    <property type="match status" value="1"/>
</dbReference>
<feature type="domain" description="4Fe-4S ferredoxin-type" evidence="20">
    <location>
        <begin position="670"/>
        <end position="700"/>
    </location>
</feature>
<evidence type="ECO:0000256" key="15">
    <source>
        <dbReference type="ARBA" id="ARBA00023052"/>
    </source>
</evidence>
<proteinExistence type="inferred from homology"/>
<keyword evidence="17" id="KW-0377">Hydrogenosome</keyword>
<dbReference type="InterPro" id="IPR017900">
    <property type="entry name" value="4Fe4S_Fe_S_CS"/>
</dbReference>
<dbReference type="InterPro" id="IPR017866">
    <property type="entry name" value="Succ-CoA_synthase_bsu_CS"/>
</dbReference>
<dbReference type="SUPFAM" id="SSF51905">
    <property type="entry name" value="FAD/NAD(P)-binding domain"/>
    <property type="match status" value="1"/>
</dbReference>
<dbReference type="GO" id="GO:0051537">
    <property type="term" value="F:2 iron, 2 sulfur cluster binding"/>
    <property type="evidence" value="ECO:0007669"/>
    <property type="project" value="UniProtKB-KW"/>
</dbReference>
<dbReference type="EC" id="6.2.1.4" evidence="18"/>
<dbReference type="SUPFAM" id="SSF52210">
    <property type="entry name" value="Succinyl-CoA synthetase domains"/>
    <property type="match status" value="2"/>
</dbReference>
<feature type="binding site" evidence="18">
    <location>
        <position position="1336"/>
    </location>
    <ligand>
        <name>CoA</name>
        <dbReference type="ChEBI" id="CHEBI:57287"/>
    </ligand>
</feature>
<dbReference type="InterPro" id="IPR001017">
    <property type="entry name" value="DH_E1"/>
</dbReference>
<evidence type="ECO:0000256" key="16">
    <source>
        <dbReference type="ARBA" id="ARBA00060367"/>
    </source>
</evidence>
<dbReference type="GO" id="GO:0046872">
    <property type="term" value="F:metal ion binding"/>
    <property type="evidence" value="ECO:0007669"/>
    <property type="project" value="UniProtKB-KW"/>
</dbReference>
<dbReference type="SMART" id="SM00861">
    <property type="entry name" value="Transket_pyr"/>
    <property type="match status" value="1"/>
</dbReference>
<dbReference type="VEuPathDB" id="VectorBase:GAUT007500"/>